<evidence type="ECO:0000256" key="3">
    <source>
        <dbReference type="ARBA" id="ARBA00023002"/>
    </source>
</evidence>
<dbReference type="SUPFAM" id="SSF51735">
    <property type="entry name" value="NAD(P)-binding Rossmann-fold domains"/>
    <property type="match status" value="1"/>
</dbReference>
<dbReference type="InterPro" id="IPR036291">
    <property type="entry name" value="NAD(P)-bd_dom_sf"/>
</dbReference>
<keyword evidence="8" id="KW-1185">Reference proteome</keyword>
<dbReference type="SUPFAM" id="SSF53223">
    <property type="entry name" value="Aminoacid dehydrogenase-like, N-terminal domain"/>
    <property type="match status" value="1"/>
</dbReference>
<comment type="subunit">
    <text evidence="2">Homohexamer.</text>
</comment>
<dbReference type="Proteomes" id="UP001519535">
    <property type="component" value="Unassembled WGS sequence"/>
</dbReference>
<dbReference type="PANTHER" id="PTHR43571">
    <property type="entry name" value="NADP-SPECIFIC GLUTAMATE DEHYDROGENASE 1-RELATED"/>
    <property type="match status" value="1"/>
</dbReference>
<dbReference type="PROSITE" id="PS00074">
    <property type="entry name" value="GLFV_DEHYDROGENASE"/>
    <property type="match status" value="1"/>
</dbReference>
<dbReference type="GO" id="GO:0004354">
    <property type="term" value="F:glutamate dehydrogenase (NADP+) activity"/>
    <property type="evidence" value="ECO:0007669"/>
    <property type="project" value="UniProtKB-EC"/>
</dbReference>
<name>A0ABS5RMJ4_9MYCO</name>
<comment type="similarity">
    <text evidence="1 4 5">Belongs to the Glu/Leu/Phe/Val dehydrogenases family.</text>
</comment>
<dbReference type="Pfam" id="PF02812">
    <property type="entry name" value="ELFV_dehydrog_N"/>
    <property type="match status" value="1"/>
</dbReference>
<dbReference type="InterPro" id="IPR006097">
    <property type="entry name" value="Glu/Leu/Phe/Val/Trp_DH_dimer"/>
</dbReference>
<dbReference type="RefSeq" id="WP_214094389.1">
    <property type="nucleotide sequence ID" value="NZ_JAHCLR010000047.1"/>
</dbReference>
<feature type="domain" description="Glutamate/phenylalanine/leucine/valine/L-tryptophan dehydrogenase C-terminal" evidence="6">
    <location>
        <begin position="204"/>
        <end position="445"/>
    </location>
</feature>
<comment type="caution">
    <text evidence="7">The sequence shown here is derived from an EMBL/GenBank/DDBJ whole genome shotgun (WGS) entry which is preliminary data.</text>
</comment>
<protein>
    <recommendedName>
        <fullName evidence="4">Glutamate dehydrogenase</fullName>
    </recommendedName>
</protein>
<evidence type="ECO:0000256" key="4">
    <source>
        <dbReference type="PIRNR" id="PIRNR000185"/>
    </source>
</evidence>
<evidence type="ECO:0000313" key="7">
    <source>
        <dbReference type="EMBL" id="MBS9535532.1"/>
    </source>
</evidence>
<proteinExistence type="inferred from homology"/>
<sequence length="447" mass="48271">MTELNKQLHYIYDEVLRRNPGEAEFHQAVLEVLSSLGPVVAKHPQYTSVIQRMCEPERQIIFRVPWVDDAGNVQINRGFRVEFNSALGPFKGGLRFHPSVYIGIIKFLGFEQIFKNSLTGLPIGGGKGGSDFDPKGRSDGEIMRFCQSFMTELYRHLGEYTDVPAGDIGVGGREIGYLFGQYKRITNRYESGVLTGKGLSWGGSQVRTEATGYGAVFFADEILKTSGDSFEGKRAVVSGSGNVAIYAIEKIHQLGGTVVACSDSSGYVVDEKGIDLDLIKEIKEVKRERIEAYATARGGDTKFVSGRLTWDVPCDVAVPSATQNELTGEDAARLVKAGGKIVAEGANMPCTPDAVKVFAEAGVKFAPGKAANAGGVATSALEMQQNASRDSWSFEYTEQRLATIMRGIHDRCLATADEYGAPGNYVVGANIAGFIQVADAMLAMGVI</sequence>
<accession>A0ABS5RMJ4</accession>
<dbReference type="PIRSF" id="PIRSF000185">
    <property type="entry name" value="Glu_DH"/>
    <property type="match status" value="1"/>
</dbReference>
<dbReference type="NCBIfam" id="NF006929">
    <property type="entry name" value="PRK09414.1"/>
    <property type="match status" value="1"/>
</dbReference>
<dbReference type="EMBL" id="JAHCLR010000047">
    <property type="protein sequence ID" value="MBS9535532.1"/>
    <property type="molecule type" value="Genomic_DNA"/>
</dbReference>
<evidence type="ECO:0000259" key="6">
    <source>
        <dbReference type="SMART" id="SM00839"/>
    </source>
</evidence>
<evidence type="ECO:0000256" key="5">
    <source>
        <dbReference type="RuleBase" id="RU004417"/>
    </source>
</evidence>
<organism evidence="7 8">
    <name type="scientific">Mycolicibacter acidiphilus</name>
    <dbReference type="NCBI Taxonomy" id="2835306"/>
    <lineage>
        <taxon>Bacteria</taxon>
        <taxon>Bacillati</taxon>
        <taxon>Actinomycetota</taxon>
        <taxon>Actinomycetes</taxon>
        <taxon>Mycobacteriales</taxon>
        <taxon>Mycobacteriaceae</taxon>
        <taxon>Mycolicibacter</taxon>
    </lineage>
</organism>
<dbReference type="Pfam" id="PF00208">
    <property type="entry name" value="ELFV_dehydrog"/>
    <property type="match status" value="1"/>
</dbReference>
<dbReference type="Gene3D" id="1.10.285.10">
    <property type="entry name" value="Glutamate Dehydrogenase, chain A, domain 3"/>
    <property type="match status" value="2"/>
</dbReference>
<dbReference type="SMART" id="SM00839">
    <property type="entry name" value="ELFV_dehydrog"/>
    <property type="match status" value="1"/>
</dbReference>
<evidence type="ECO:0000313" key="8">
    <source>
        <dbReference type="Proteomes" id="UP001519535"/>
    </source>
</evidence>
<reference evidence="7 8" key="1">
    <citation type="submission" date="2021-05" db="EMBL/GenBank/DDBJ databases">
        <title>Mycobacterium acidophilum sp. nov., an extremely acid-tolerant member of the genus Mycobacterium.</title>
        <authorList>
            <person name="Xia J."/>
        </authorList>
    </citation>
    <scope>NUCLEOTIDE SEQUENCE [LARGE SCALE GENOMIC DNA]</scope>
    <source>
        <strain evidence="7 8">M1</strain>
    </source>
</reference>
<dbReference type="PRINTS" id="PR00082">
    <property type="entry name" value="GLFDHDRGNASE"/>
</dbReference>
<dbReference type="InterPro" id="IPR006096">
    <property type="entry name" value="Glu/Leu/Phe/Val/Trp_DH_C"/>
</dbReference>
<dbReference type="PANTHER" id="PTHR43571:SF1">
    <property type="entry name" value="NADP-SPECIFIC GLUTAMATE DEHYDROGENASE 1-RELATED"/>
    <property type="match status" value="1"/>
</dbReference>
<evidence type="ECO:0000256" key="1">
    <source>
        <dbReference type="ARBA" id="ARBA00006382"/>
    </source>
</evidence>
<dbReference type="InterPro" id="IPR050724">
    <property type="entry name" value="Glu_Leu_Phe_Val_DH"/>
</dbReference>
<dbReference type="Gene3D" id="3.40.50.720">
    <property type="entry name" value="NAD(P)-binding Rossmann-like Domain"/>
    <property type="match status" value="1"/>
</dbReference>
<dbReference type="InterPro" id="IPR046346">
    <property type="entry name" value="Aminoacid_DH-like_N_sf"/>
</dbReference>
<gene>
    <name evidence="7" type="primary">gdhA</name>
    <name evidence="7" type="ORF">KIH27_18255</name>
</gene>
<dbReference type="InterPro" id="IPR014362">
    <property type="entry name" value="Glu_DH"/>
</dbReference>
<dbReference type="InterPro" id="IPR033922">
    <property type="entry name" value="NAD_bind_Glu_DH"/>
</dbReference>
<dbReference type="CDD" id="cd05313">
    <property type="entry name" value="NAD_bind_2_Glu_DH"/>
    <property type="match status" value="1"/>
</dbReference>
<dbReference type="Gene3D" id="3.40.50.10860">
    <property type="entry name" value="Leucine Dehydrogenase, chain A, domain 1"/>
    <property type="match status" value="1"/>
</dbReference>
<evidence type="ECO:0000256" key="2">
    <source>
        <dbReference type="ARBA" id="ARBA00011643"/>
    </source>
</evidence>
<keyword evidence="3 4" id="KW-0560">Oxidoreductase</keyword>
<dbReference type="InterPro" id="IPR033524">
    <property type="entry name" value="Glu/Leu/Phe/Val_DH_AS"/>
</dbReference>
<dbReference type="InterPro" id="IPR006095">
    <property type="entry name" value="Glu/Leu/Phe/Val/Trp_DH"/>
</dbReference>